<dbReference type="InterPro" id="IPR036291">
    <property type="entry name" value="NAD(P)-bd_dom_sf"/>
</dbReference>
<dbReference type="EMBL" id="CADCVR010000046">
    <property type="protein sequence ID" value="CAA9491856.1"/>
    <property type="molecule type" value="Genomic_DNA"/>
</dbReference>
<dbReference type="Pfam" id="PF13460">
    <property type="entry name" value="NAD_binding_10"/>
    <property type="match status" value="1"/>
</dbReference>
<dbReference type="InterPro" id="IPR016040">
    <property type="entry name" value="NAD(P)-bd_dom"/>
</dbReference>
<name>A0A6J4S7P0_9ACTN</name>
<dbReference type="Gene3D" id="3.40.50.720">
    <property type="entry name" value="NAD(P)-binding Rossmann-like Domain"/>
    <property type="match status" value="1"/>
</dbReference>
<feature type="domain" description="NAD(P)-binding" evidence="1">
    <location>
        <begin position="12"/>
        <end position="150"/>
    </location>
</feature>
<accession>A0A6J4S7P0</accession>
<dbReference type="PANTHER" id="PTHR12126">
    <property type="entry name" value="NADH-UBIQUINONE OXIDOREDUCTASE 39 KDA SUBUNIT-RELATED"/>
    <property type="match status" value="1"/>
</dbReference>
<evidence type="ECO:0000259" key="1">
    <source>
        <dbReference type="Pfam" id="PF13460"/>
    </source>
</evidence>
<dbReference type="InterPro" id="IPR051207">
    <property type="entry name" value="ComplexI_NDUFA9_subunit"/>
</dbReference>
<dbReference type="SUPFAM" id="SSF51735">
    <property type="entry name" value="NAD(P)-binding Rossmann-fold domains"/>
    <property type="match status" value="1"/>
</dbReference>
<organism evidence="2">
    <name type="scientific">uncultured Solirubrobacteraceae bacterium</name>
    <dbReference type="NCBI Taxonomy" id="1162706"/>
    <lineage>
        <taxon>Bacteria</taxon>
        <taxon>Bacillati</taxon>
        <taxon>Actinomycetota</taxon>
        <taxon>Thermoleophilia</taxon>
        <taxon>Solirubrobacterales</taxon>
        <taxon>Solirubrobacteraceae</taxon>
        <taxon>environmental samples</taxon>
    </lineage>
</organism>
<gene>
    <name evidence="2" type="ORF">AVDCRST_MAG53-1498</name>
</gene>
<evidence type="ECO:0000313" key="2">
    <source>
        <dbReference type="EMBL" id="CAA9491856.1"/>
    </source>
</evidence>
<dbReference type="GO" id="GO:0044877">
    <property type="term" value="F:protein-containing complex binding"/>
    <property type="evidence" value="ECO:0007669"/>
    <property type="project" value="TreeGrafter"/>
</dbReference>
<reference evidence="2" key="1">
    <citation type="submission" date="2020-02" db="EMBL/GenBank/DDBJ databases">
        <authorList>
            <person name="Meier V. D."/>
        </authorList>
    </citation>
    <scope>NUCLEOTIDE SEQUENCE</scope>
    <source>
        <strain evidence="2">AVDCRST_MAG53</strain>
    </source>
</reference>
<protein>
    <submittedName>
        <fullName evidence="2">Nucleoside-diphosphate-sugar epimerase</fullName>
    </submittedName>
</protein>
<proteinExistence type="predicted"/>
<dbReference type="AlphaFoldDB" id="A0A6J4S7P0"/>
<sequence>MHTPEKTILLTGATGYVGGRLLPTLLEHGHAVRALVRRPERAHLPAGVEVAGGDVIQDRGLDAALDGVDVAYYLVHSMGRGSGTTAQFAASDRRGAANFGRAAQAAGVRRVIYLGGLDAGREHTSEHLQSRHETAEVLREHVDELVYVRAAMILGRGSASFEMLSHLVRRLPAMLTPKWVDTRSQPVAIRDVVATLNTLAELEHVPREVELGGADVLTYREMMQRFAAVSGRRSPTIVTVPVLSPRLSSYWVSLFTPVESGLVRPLVDGMSAETVVRVPPPPEINPHPLGFDEAVREALAEAAA</sequence>
<dbReference type="PANTHER" id="PTHR12126:SF11">
    <property type="entry name" value="NADH DEHYDROGENASE [UBIQUINONE] 1 ALPHA SUBCOMPLEX SUBUNIT 9, MITOCHONDRIAL"/>
    <property type="match status" value="1"/>
</dbReference>